<protein>
    <submittedName>
        <fullName evidence="1">GYD family protein</fullName>
    </submittedName>
</protein>
<proteinExistence type="predicted"/>
<sequence length="96" mass="10442">MAHYVILANFTAQGIKGIKDTGKRAQGFRDLAQKAGVTIKDIFWTMGKYDVVVTMEGPNDETVTALMMKMGALGNLKSQTLRAFSESEITGLTAKI</sequence>
<evidence type="ECO:0000313" key="2">
    <source>
        <dbReference type="Proteomes" id="UP000230859"/>
    </source>
</evidence>
<accession>A0A2H0LRV4</accession>
<dbReference type="Proteomes" id="UP000230859">
    <property type="component" value="Unassembled WGS sequence"/>
</dbReference>
<dbReference type="Pfam" id="PF08734">
    <property type="entry name" value="GYD"/>
    <property type="match status" value="1"/>
</dbReference>
<dbReference type="EMBL" id="PCVY01000020">
    <property type="protein sequence ID" value="PIQ87096.1"/>
    <property type="molecule type" value="Genomic_DNA"/>
</dbReference>
<comment type="caution">
    <text evidence="1">The sequence shown here is derived from an EMBL/GenBank/DDBJ whole genome shotgun (WGS) entry which is preliminary data.</text>
</comment>
<evidence type="ECO:0000313" key="1">
    <source>
        <dbReference type="EMBL" id="PIQ87096.1"/>
    </source>
</evidence>
<gene>
    <name evidence="1" type="ORF">COV74_02085</name>
</gene>
<name>A0A2H0LRV4_9BACT</name>
<organism evidence="1 2">
    <name type="scientific">Candidatus Abzuiibacterium crystallinum</name>
    <dbReference type="NCBI Taxonomy" id="1974748"/>
    <lineage>
        <taxon>Bacteria</taxon>
        <taxon>Pseudomonadati</taxon>
        <taxon>Candidatus Omnitrophota</taxon>
        <taxon>Candidatus Abzuiibacterium</taxon>
    </lineage>
</organism>
<dbReference type="AlphaFoldDB" id="A0A2H0LRV4"/>
<reference evidence="1 2" key="1">
    <citation type="submission" date="2017-09" db="EMBL/GenBank/DDBJ databases">
        <title>Depth-based differentiation of microbial function through sediment-hosted aquifers and enrichment of novel symbionts in the deep terrestrial subsurface.</title>
        <authorList>
            <person name="Probst A.J."/>
            <person name="Ladd B."/>
            <person name="Jarett J.K."/>
            <person name="Geller-Mcgrath D.E."/>
            <person name="Sieber C.M."/>
            <person name="Emerson J.B."/>
            <person name="Anantharaman K."/>
            <person name="Thomas B.C."/>
            <person name="Malmstrom R."/>
            <person name="Stieglmeier M."/>
            <person name="Klingl A."/>
            <person name="Woyke T."/>
            <person name="Ryan C.M."/>
            <person name="Banfield J.F."/>
        </authorList>
    </citation>
    <scope>NUCLEOTIDE SEQUENCE [LARGE SCALE GENOMIC DNA]</scope>
    <source>
        <strain evidence="1">CG11_big_fil_rev_8_21_14_0_20_45_26</strain>
    </source>
</reference>
<dbReference type="InterPro" id="IPR014845">
    <property type="entry name" value="GYD/TTHA1554"/>
</dbReference>